<gene>
    <name evidence="1" type="ORF">A7X83_11400</name>
</gene>
<dbReference type="AlphaFoldDB" id="A0A2W6I453"/>
<dbReference type="EMBL" id="LXXM01000189">
    <property type="protein sequence ID" value="PZS90093.1"/>
    <property type="molecule type" value="Genomic_DNA"/>
</dbReference>
<sequence length="212" mass="23227">MAITERAREVLLLQGQLGQLAMQVPAPPETAADRHLLGYQEMGLSFHHACSIASHLERHGSDFAASAYALARPMLETLQRGWWFATCATDQQAAAFIANDQFPGPGLAAVGRAIDAAHPFDGYGFFGGLDQDEWNAYHSFTHGGLRALDAYANRPHLVPDYDADKILLLLDNVQRMSGVAAMGMAWIGQIYDPERTEPIYRAIHALGPRLGR</sequence>
<accession>A0A2W6I453</accession>
<reference evidence="1 2" key="1">
    <citation type="submission" date="2016-05" db="EMBL/GenBank/DDBJ databases">
        <authorList>
            <person name="Lavstsen T."/>
            <person name="Jespersen J.S."/>
        </authorList>
    </citation>
    <scope>NUCLEOTIDE SEQUENCE [LARGE SCALE GENOMIC DNA]</scope>
    <source>
        <strain evidence="1 2">SM-5815</strain>
    </source>
</reference>
<name>A0A2W6I453_STEMA</name>
<organism evidence="1 2">
    <name type="scientific">Stenotrophomonas maltophilia</name>
    <name type="common">Pseudomonas maltophilia</name>
    <name type="synonym">Xanthomonas maltophilia</name>
    <dbReference type="NCBI Taxonomy" id="40324"/>
    <lineage>
        <taxon>Bacteria</taxon>
        <taxon>Pseudomonadati</taxon>
        <taxon>Pseudomonadota</taxon>
        <taxon>Gammaproteobacteria</taxon>
        <taxon>Lysobacterales</taxon>
        <taxon>Lysobacteraceae</taxon>
        <taxon>Stenotrophomonas</taxon>
        <taxon>Stenotrophomonas maltophilia group</taxon>
    </lineage>
</organism>
<dbReference type="InterPro" id="IPR054257">
    <property type="entry name" value="DUF6988"/>
</dbReference>
<dbReference type="Proteomes" id="UP000249614">
    <property type="component" value="Unassembled WGS sequence"/>
</dbReference>
<evidence type="ECO:0000313" key="2">
    <source>
        <dbReference type="Proteomes" id="UP000249614"/>
    </source>
</evidence>
<protein>
    <submittedName>
        <fullName evidence="1">Uncharacterized protein</fullName>
    </submittedName>
</protein>
<proteinExistence type="predicted"/>
<dbReference type="Pfam" id="PF22491">
    <property type="entry name" value="DUF6988"/>
    <property type="match status" value="1"/>
</dbReference>
<evidence type="ECO:0000313" key="1">
    <source>
        <dbReference type="EMBL" id="PZS90093.1"/>
    </source>
</evidence>
<comment type="caution">
    <text evidence="1">The sequence shown here is derived from an EMBL/GenBank/DDBJ whole genome shotgun (WGS) entry which is preliminary data.</text>
</comment>